<dbReference type="InterPro" id="IPR036397">
    <property type="entry name" value="RNaseH_sf"/>
</dbReference>
<accession>A0ABS3M110</accession>
<dbReference type="EMBL" id="JAFVMF010000030">
    <property type="protein sequence ID" value="MBO1361805.1"/>
    <property type="molecule type" value="Genomic_DNA"/>
</dbReference>
<reference evidence="1 2" key="1">
    <citation type="submission" date="2021-03" db="EMBL/GenBank/DDBJ databases">
        <title>The complete genome sequence of Acetobacter sacchari TBRC 11175.</title>
        <authorList>
            <person name="Charoenyingcharoen P."/>
            <person name="Yukphan P."/>
        </authorList>
    </citation>
    <scope>NUCLEOTIDE SEQUENCE [LARGE SCALE GENOMIC DNA]</scope>
    <source>
        <strain evidence="1 2">TBRC 11175</strain>
    </source>
</reference>
<proteinExistence type="predicted"/>
<dbReference type="PANTHER" id="PTHR36015:SF6">
    <property type="entry name" value="HOLLIDAY JUNCTION RESOLVASE MOC1, CHLOROPLASTIC-RELATED"/>
    <property type="match status" value="1"/>
</dbReference>
<dbReference type="CDD" id="cd22992">
    <property type="entry name" value="MOC1"/>
    <property type="match status" value="1"/>
</dbReference>
<gene>
    <name evidence="1" type="ORF">J2D73_18645</name>
</gene>
<dbReference type="SUPFAM" id="SSF53098">
    <property type="entry name" value="Ribonuclease H-like"/>
    <property type="match status" value="1"/>
</dbReference>
<dbReference type="InterPro" id="IPR012337">
    <property type="entry name" value="RNaseH-like_sf"/>
</dbReference>
<comment type="caution">
    <text evidence="1">The sequence shown here is derived from an EMBL/GenBank/DDBJ whole genome shotgun (WGS) entry which is preliminary data.</text>
</comment>
<keyword evidence="2" id="KW-1185">Reference proteome</keyword>
<evidence type="ECO:0000313" key="1">
    <source>
        <dbReference type="EMBL" id="MBO1361805.1"/>
    </source>
</evidence>
<dbReference type="InterPro" id="IPR045290">
    <property type="entry name" value="MOC1-like"/>
</dbReference>
<evidence type="ECO:0000313" key="2">
    <source>
        <dbReference type="Proteomes" id="UP000664771"/>
    </source>
</evidence>
<sequence>MKTVIGIDPGINGAVAIMNERGDLIEVLDMPTTPTVVSGKTRSVVSAPLLATMIRAHDPSSVWIEKVHAGPKMGSLSAMSFGIGVGVIEGVVAALGKPLTTARPAIWKKAMSCPADKDAARTRAMQLFPTSADLFKRKKDDGRAEAAMIALYGLNHSA</sequence>
<name>A0ABS3M110_9PROT</name>
<dbReference type="PANTHER" id="PTHR36015">
    <property type="entry name" value="HOLLIDAY JUNCTION RESOLVASE MOC1, CHLOROPLASTIC-RELATED"/>
    <property type="match status" value="1"/>
</dbReference>
<dbReference type="Gene3D" id="3.30.420.10">
    <property type="entry name" value="Ribonuclease H-like superfamily/Ribonuclease H"/>
    <property type="match status" value="1"/>
</dbReference>
<dbReference type="RefSeq" id="WP_207883799.1">
    <property type="nucleotide sequence ID" value="NZ_JAFVMF010000030.1"/>
</dbReference>
<protein>
    <submittedName>
        <fullName evidence="1">Uncharacterized protein</fullName>
    </submittedName>
</protein>
<organism evidence="1 2">
    <name type="scientific">Acetobacter sacchari</name>
    <dbReference type="NCBI Taxonomy" id="2661687"/>
    <lineage>
        <taxon>Bacteria</taxon>
        <taxon>Pseudomonadati</taxon>
        <taxon>Pseudomonadota</taxon>
        <taxon>Alphaproteobacteria</taxon>
        <taxon>Acetobacterales</taxon>
        <taxon>Acetobacteraceae</taxon>
        <taxon>Acetobacter</taxon>
    </lineage>
</organism>
<dbReference type="Proteomes" id="UP000664771">
    <property type="component" value="Unassembled WGS sequence"/>
</dbReference>